<name>A0A8J1U7M9_OWEFU</name>
<keyword evidence="2" id="KW-1185">Reference proteome</keyword>
<reference evidence="1" key="1">
    <citation type="submission" date="2022-03" db="EMBL/GenBank/DDBJ databases">
        <authorList>
            <person name="Martin C."/>
        </authorList>
    </citation>
    <scope>NUCLEOTIDE SEQUENCE</scope>
</reference>
<accession>A0A8J1U7M9</accession>
<sequence>MNKNARQIVPMTDIFQDGTKAISEWRRSRRLSETMCCGVPSDPITKRGKTIQVVRMMLLAVLPVIILASQTFVILHDRFNDKANKDSVRGNVVFSTKTGQIVHLLQLER</sequence>
<dbReference type="EMBL" id="CAIIXF020000001">
    <property type="protein sequence ID" value="CAH1773884.1"/>
    <property type="molecule type" value="Genomic_DNA"/>
</dbReference>
<dbReference type="OrthoDB" id="60033at2759"/>
<dbReference type="AlphaFoldDB" id="A0A8J1U7M9"/>
<evidence type="ECO:0000313" key="2">
    <source>
        <dbReference type="Proteomes" id="UP000749559"/>
    </source>
</evidence>
<gene>
    <name evidence="1" type="ORF">OFUS_LOCUS1418</name>
</gene>
<organism evidence="1 2">
    <name type="scientific">Owenia fusiformis</name>
    <name type="common">Polychaete worm</name>
    <dbReference type="NCBI Taxonomy" id="6347"/>
    <lineage>
        <taxon>Eukaryota</taxon>
        <taxon>Metazoa</taxon>
        <taxon>Spiralia</taxon>
        <taxon>Lophotrochozoa</taxon>
        <taxon>Annelida</taxon>
        <taxon>Polychaeta</taxon>
        <taxon>Sedentaria</taxon>
        <taxon>Canalipalpata</taxon>
        <taxon>Sabellida</taxon>
        <taxon>Oweniida</taxon>
        <taxon>Oweniidae</taxon>
        <taxon>Owenia</taxon>
    </lineage>
</organism>
<proteinExistence type="predicted"/>
<feature type="non-terminal residue" evidence="1">
    <location>
        <position position="109"/>
    </location>
</feature>
<comment type="caution">
    <text evidence="1">The sequence shown here is derived from an EMBL/GenBank/DDBJ whole genome shotgun (WGS) entry which is preliminary data.</text>
</comment>
<protein>
    <submittedName>
        <fullName evidence="1">Uncharacterized protein</fullName>
    </submittedName>
</protein>
<evidence type="ECO:0000313" key="1">
    <source>
        <dbReference type="EMBL" id="CAH1773884.1"/>
    </source>
</evidence>
<dbReference type="Proteomes" id="UP000749559">
    <property type="component" value="Unassembled WGS sequence"/>
</dbReference>